<keyword evidence="11" id="KW-0378">Hydrolase</keyword>
<evidence type="ECO:0000256" key="2">
    <source>
        <dbReference type="ARBA" id="ARBA00001936"/>
    </source>
</evidence>
<keyword evidence="15" id="KW-0902">Two-component regulatory system</keyword>
<keyword evidence="14" id="KW-0904">Protein phosphatase</keyword>
<dbReference type="InterPro" id="IPR005467">
    <property type="entry name" value="His_kinase_dom"/>
</dbReference>
<keyword evidence="16" id="KW-0346">Stress response</keyword>
<evidence type="ECO:0000256" key="16">
    <source>
        <dbReference type="ARBA" id="ARBA00023016"/>
    </source>
</evidence>
<keyword evidence="12" id="KW-0067">ATP-binding</keyword>
<protein>
    <recommendedName>
        <fullName evidence="19">Signal transduction histidine-protein kinase/phosphatase MprB</fullName>
        <ecNumber evidence="5">2.7.13.3</ecNumber>
    </recommendedName>
    <alternativeName>
        <fullName evidence="20">Mycobacterial persistence regulator B</fullName>
    </alternativeName>
</protein>
<dbReference type="InterPro" id="IPR036097">
    <property type="entry name" value="HisK_dim/P_sf"/>
</dbReference>
<keyword evidence="13" id="KW-0460">Magnesium</keyword>
<evidence type="ECO:0000256" key="8">
    <source>
        <dbReference type="ARBA" id="ARBA00022679"/>
    </source>
</evidence>
<evidence type="ECO:0000256" key="3">
    <source>
        <dbReference type="ARBA" id="ARBA00001946"/>
    </source>
</evidence>
<keyword evidence="10 24" id="KW-0418">Kinase</keyword>
<dbReference type="Gene3D" id="3.30.565.10">
    <property type="entry name" value="Histidine kinase-like ATPase, C-terminal domain"/>
    <property type="match status" value="1"/>
</dbReference>
<organism evidence="24 25">
    <name type="scientific">Desulfofustis glycolicus DSM 9705</name>
    <dbReference type="NCBI Taxonomy" id="1121409"/>
    <lineage>
        <taxon>Bacteria</taxon>
        <taxon>Pseudomonadati</taxon>
        <taxon>Thermodesulfobacteriota</taxon>
        <taxon>Desulfobulbia</taxon>
        <taxon>Desulfobulbales</taxon>
        <taxon>Desulfocapsaceae</taxon>
        <taxon>Desulfofustis</taxon>
    </lineage>
</organism>
<feature type="transmembrane region" description="Helical" evidence="21">
    <location>
        <begin position="56"/>
        <end position="78"/>
    </location>
</feature>
<keyword evidence="21" id="KW-1133">Transmembrane helix</keyword>
<dbReference type="PANTHER" id="PTHR44936:SF9">
    <property type="entry name" value="SENSOR PROTEIN CREC"/>
    <property type="match status" value="1"/>
</dbReference>
<keyword evidence="17" id="KW-0843">Virulence</keyword>
<feature type="transmembrane region" description="Helical" evidence="21">
    <location>
        <begin position="209"/>
        <end position="227"/>
    </location>
</feature>
<dbReference type="Proteomes" id="UP000184139">
    <property type="component" value="Unassembled WGS sequence"/>
</dbReference>
<evidence type="ECO:0000256" key="7">
    <source>
        <dbReference type="ARBA" id="ARBA00022553"/>
    </source>
</evidence>
<dbReference type="GO" id="GO:0004721">
    <property type="term" value="F:phosphoprotein phosphatase activity"/>
    <property type="evidence" value="ECO:0007669"/>
    <property type="project" value="UniProtKB-KW"/>
</dbReference>
<dbReference type="PANTHER" id="PTHR44936">
    <property type="entry name" value="SENSOR PROTEIN CREC"/>
    <property type="match status" value="1"/>
</dbReference>
<dbReference type="OrthoDB" id="9812241at2"/>
<feature type="domain" description="Histidine kinase" evidence="22">
    <location>
        <begin position="289"/>
        <end position="505"/>
    </location>
</feature>
<dbReference type="InterPro" id="IPR003594">
    <property type="entry name" value="HATPase_dom"/>
</dbReference>
<dbReference type="InterPro" id="IPR050980">
    <property type="entry name" value="2C_sensor_his_kinase"/>
</dbReference>
<dbReference type="SUPFAM" id="SSF55874">
    <property type="entry name" value="ATPase domain of HSP90 chaperone/DNA topoisomerase II/histidine kinase"/>
    <property type="match status" value="1"/>
</dbReference>
<accession>A0A1M5YD24</accession>
<evidence type="ECO:0000313" key="25">
    <source>
        <dbReference type="Proteomes" id="UP000184139"/>
    </source>
</evidence>
<dbReference type="InterPro" id="IPR003660">
    <property type="entry name" value="HAMP_dom"/>
</dbReference>
<gene>
    <name evidence="24" type="ORF">SAMN02745124_03884</name>
</gene>
<evidence type="ECO:0000256" key="13">
    <source>
        <dbReference type="ARBA" id="ARBA00022842"/>
    </source>
</evidence>
<evidence type="ECO:0000256" key="17">
    <source>
        <dbReference type="ARBA" id="ARBA00023026"/>
    </source>
</evidence>
<dbReference type="CDD" id="cd06225">
    <property type="entry name" value="HAMP"/>
    <property type="match status" value="1"/>
</dbReference>
<reference evidence="24 25" key="1">
    <citation type="submission" date="2016-11" db="EMBL/GenBank/DDBJ databases">
        <authorList>
            <person name="Jaros S."/>
            <person name="Januszkiewicz K."/>
            <person name="Wedrychowicz H."/>
        </authorList>
    </citation>
    <scope>NUCLEOTIDE SEQUENCE [LARGE SCALE GENOMIC DNA]</scope>
    <source>
        <strain evidence="24 25">DSM 9705</strain>
    </source>
</reference>
<dbReference type="InterPro" id="IPR003661">
    <property type="entry name" value="HisK_dim/P_dom"/>
</dbReference>
<dbReference type="Pfam" id="PF00672">
    <property type="entry name" value="HAMP"/>
    <property type="match status" value="1"/>
</dbReference>
<dbReference type="EC" id="2.7.13.3" evidence="5"/>
<evidence type="ECO:0000256" key="4">
    <source>
        <dbReference type="ARBA" id="ARBA00004651"/>
    </source>
</evidence>
<dbReference type="CDD" id="cd00082">
    <property type="entry name" value="HisKA"/>
    <property type="match status" value="1"/>
</dbReference>
<keyword evidence="9" id="KW-0547">Nucleotide-binding</keyword>
<dbReference type="Pfam" id="PF00512">
    <property type="entry name" value="HisKA"/>
    <property type="match status" value="1"/>
</dbReference>
<keyword evidence="25" id="KW-1185">Reference proteome</keyword>
<keyword evidence="21" id="KW-0472">Membrane</keyword>
<evidence type="ECO:0000256" key="10">
    <source>
        <dbReference type="ARBA" id="ARBA00022777"/>
    </source>
</evidence>
<evidence type="ECO:0000256" key="15">
    <source>
        <dbReference type="ARBA" id="ARBA00023012"/>
    </source>
</evidence>
<dbReference type="AlphaFoldDB" id="A0A1M5YD24"/>
<evidence type="ECO:0000256" key="12">
    <source>
        <dbReference type="ARBA" id="ARBA00022840"/>
    </source>
</evidence>
<dbReference type="SMART" id="SM00388">
    <property type="entry name" value="HisKA"/>
    <property type="match status" value="1"/>
</dbReference>
<evidence type="ECO:0000256" key="6">
    <source>
        <dbReference type="ARBA" id="ARBA00022475"/>
    </source>
</evidence>
<comment type="cofactor">
    <cofactor evidence="2">
        <name>Mn(2+)</name>
        <dbReference type="ChEBI" id="CHEBI:29035"/>
    </cofactor>
</comment>
<dbReference type="SMART" id="SM00304">
    <property type="entry name" value="HAMP"/>
    <property type="match status" value="1"/>
</dbReference>
<dbReference type="InterPro" id="IPR004358">
    <property type="entry name" value="Sig_transdc_His_kin-like_C"/>
</dbReference>
<dbReference type="Gene3D" id="1.10.287.130">
    <property type="match status" value="1"/>
</dbReference>
<keyword evidence="18" id="KW-0464">Manganese</keyword>
<keyword evidence="7" id="KW-0597">Phosphoprotein</keyword>
<dbReference type="InterPro" id="IPR036890">
    <property type="entry name" value="HATPase_C_sf"/>
</dbReference>
<dbReference type="STRING" id="1121409.SAMN02745124_03884"/>
<proteinExistence type="predicted"/>
<comment type="cofactor">
    <cofactor evidence="3">
        <name>Mg(2+)</name>
        <dbReference type="ChEBI" id="CHEBI:18420"/>
    </cofactor>
</comment>
<dbReference type="GO" id="GO:0005886">
    <property type="term" value="C:plasma membrane"/>
    <property type="evidence" value="ECO:0007669"/>
    <property type="project" value="UniProtKB-SubCell"/>
</dbReference>
<dbReference type="SMART" id="SM00387">
    <property type="entry name" value="HATPase_c"/>
    <property type="match status" value="1"/>
</dbReference>
<evidence type="ECO:0000256" key="14">
    <source>
        <dbReference type="ARBA" id="ARBA00022912"/>
    </source>
</evidence>
<feature type="domain" description="HAMP" evidence="23">
    <location>
        <begin position="229"/>
        <end position="281"/>
    </location>
</feature>
<sequence>MEEPCDFQGEPTRQLQLSRQYDSTKENNHNLQSAHGRTSFSLESSTMIRLTIAHKLFGAFLLILALVAAAMGFSRYLFSMNFHHYINQMEIERLHALVPVLQQEFRTAQGWERLKADSGRWSELLNDIAEIKQNTPPPEETGERERKISRILLSDQQQPIIGSAEQEDQPRLVSIDVDGSTVGWLGLKKRRPFRGGPPAALLERQAKHLSLLGGVVLILTALVAFLFSRHLIKPIRTLTKGTRELAERNFSVRIEPTTRDELGQLAENFNEMARTLGHYETMRHQWLTDISHELRTPLTVLRGEIEAIQDGIRTPSPDNLASLHGEIIRLGKLVEDLHQLSLAESDTLVVDRRRLAPVTILSAALDSYRNLLRQQGIEIGAELADFETVTLKGDGARLSQVFTNILDNVCKYVQAPGHLTITGRSAGGVLELRFADSGPGVPPDALPQLFDRLFRVEGSRNRSSGGSGLGLAICRHIIEQHGGTIRAEPSELGGLAIVIALPLASRNLSKQDQP</sequence>
<name>A0A1M5YD24_9BACT</name>
<evidence type="ECO:0000256" key="11">
    <source>
        <dbReference type="ARBA" id="ARBA00022801"/>
    </source>
</evidence>
<dbReference type="RefSeq" id="WP_161949889.1">
    <property type="nucleotide sequence ID" value="NZ_FQXS01000033.1"/>
</dbReference>
<evidence type="ECO:0000256" key="9">
    <source>
        <dbReference type="ARBA" id="ARBA00022741"/>
    </source>
</evidence>
<comment type="subcellular location">
    <subcellularLocation>
        <location evidence="4">Cell membrane</location>
        <topology evidence="4">Multi-pass membrane protein</topology>
    </subcellularLocation>
</comment>
<evidence type="ECO:0000256" key="5">
    <source>
        <dbReference type="ARBA" id="ARBA00012438"/>
    </source>
</evidence>
<evidence type="ECO:0000256" key="21">
    <source>
        <dbReference type="SAM" id="Phobius"/>
    </source>
</evidence>
<keyword evidence="8" id="KW-0808">Transferase</keyword>
<dbReference type="GO" id="GO:0005524">
    <property type="term" value="F:ATP binding"/>
    <property type="evidence" value="ECO:0007669"/>
    <property type="project" value="UniProtKB-KW"/>
</dbReference>
<keyword evidence="6" id="KW-1003">Cell membrane</keyword>
<evidence type="ECO:0000256" key="20">
    <source>
        <dbReference type="ARBA" id="ARBA00041776"/>
    </source>
</evidence>
<dbReference type="EMBL" id="FQXS01000033">
    <property type="protein sequence ID" value="SHI09872.1"/>
    <property type="molecule type" value="Genomic_DNA"/>
</dbReference>
<dbReference type="PRINTS" id="PR00344">
    <property type="entry name" value="BCTRLSENSOR"/>
</dbReference>
<dbReference type="Pfam" id="PF02518">
    <property type="entry name" value="HATPase_c"/>
    <property type="match status" value="1"/>
</dbReference>
<dbReference type="PROSITE" id="PS50109">
    <property type="entry name" value="HIS_KIN"/>
    <property type="match status" value="1"/>
</dbReference>
<dbReference type="SUPFAM" id="SSF158472">
    <property type="entry name" value="HAMP domain-like"/>
    <property type="match status" value="1"/>
</dbReference>
<evidence type="ECO:0000259" key="22">
    <source>
        <dbReference type="PROSITE" id="PS50109"/>
    </source>
</evidence>
<evidence type="ECO:0000313" key="24">
    <source>
        <dbReference type="EMBL" id="SHI09872.1"/>
    </source>
</evidence>
<evidence type="ECO:0000259" key="23">
    <source>
        <dbReference type="PROSITE" id="PS50885"/>
    </source>
</evidence>
<comment type="catalytic activity">
    <reaction evidence="1">
        <text>ATP + protein L-histidine = ADP + protein N-phospho-L-histidine.</text>
        <dbReference type="EC" id="2.7.13.3"/>
    </reaction>
</comment>
<evidence type="ECO:0000256" key="18">
    <source>
        <dbReference type="ARBA" id="ARBA00023211"/>
    </source>
</evidence>
<dbReference type="GO" id="GO:0000155">
    <property type="term" value="F:phosphorelay sensor kinase activity"/>
    <property type="evidence" value="ECO:0007669"/>
    <property type="project" value="InterPro"/>
</dbReference>
<evidence type="ECO:0000256" key="1">
    <source>
        <dbReference type="ARBA" id="ARBA00000085"/>
    </source>
</evidence>
<dbReference type="Gene3D" id="6.10.340.10">
    <property type="match status" value="1"/>
</dbReference>
<evidence type="ECO:0000256" key="19">
    <source>
        <dbReference type="ARBA" id="ARBA00040454"/>
    </source>
</evidence>
<dbReference type="PROSITE" id="PS50885">
    <property type="entry name" value="HAMP"/>
    <property type="match status" value="1"/>
</dbReference>
<dbReference type="SUPFAM" id="SSF47384">
    <property type="entry name" value="Homodimeric domain of signal transducing histidine kinase"/>
    <property type="match status" value="1"/>
</dbReference>
<keyword evidence="21" id="KW-0812">Transmembrane</keyword>